<reference evidence="1 2" key="2">
    <citation type="submission" date="2017-02" db="EMBL/GenBank/DDBJ databases">
        <title>A genome survey and senescence transcriptome analysis in Lentinula edodes.</title>
        <authorList>
            <person name="Sakamoto Y."/>
            <person name="Nakade K."/>
            <person name="Sato S."/>
            <person name="Yoshida Y."/>
            <person name="Miyazaki K."/>
            <person name="Natsume S."/>
            <person name="Konno N."/>
        </authorList>
    </citation>
    <scope>NUCLEOTIDE SEQUENCE [LARGE SCALE GENOMIC DNA]</scope>
    <source>
        <strain evidence="1 2">NBRC 111202</strain>
    </source>
</reference>
<dbReference type="AlphaFoldDB" id="A0A1Q3EG28"/>
<keyword evidence="2" id="KW-1185">Reference proteome</keyword>
<comment type="caution">
    <text evidence="1">The sequence shown here is derived from an EMBL/GenBank/DDBJ whole genome shotgun (WGS) entry which is preliminary data.</text>
</comment>
<organism evidence="1 2">
    <name type="scientific">Lentinula edodes</name>
    <name type="common">Shiitake mushroom</name>
    <name type="synonym">Lentinus edodes</name>
    <dbReference type="NCBI Taxonomy" id="5353"/>
    <lineage>
        <taxon>Eukaryota</taxon>
        <taxon>Fungi</taxon>
        <taxon>Dikarya</taxon>
        <taxon>Basidiomycota</taxon>
        <taxon>Agaricomycotina</taxon>
        <taxon>Agaricomycetes</taxon>
        <taxon>Agaricomycetidae</taxon>
        <taxon>Agaricales</taxon>
        <taxon>Marasmiineae</taxon>
        <taxon>Omphalotaceae</taxon>
        <taxon>Lentinula</taxon>
    </lineage>
</organism>
<name>A0A1Q3EG28_LENED</name>
<dbReference type="EMBL" id="BDGU01000298">
    <property type="protein sequence ID" value="GAW06141.1"/>
    <property type="molecule type" value="Genomic_DNA"/>
</dbReference>
<sequence length="214" mass="24318">MAESIRLEVKVLMEPTFVEDRMISVPSYVIEDWKHSRHPGPTIDDFLLQLEGKGKWTSWNKAAADIFALLTRRIEAFYQVHPSLAKLDELAEVITLLTAEAISGDETADGSSRHKYFITKVEWRSKELSDFLGYLTALHLCGRYIGTGKFQKGAFPKARYASTRPESIYDKDVAPKHLPINWYDPKWLKVHPMRVKAVQPAKAVPLTLPAPVLK</sequence>
<proteinExistence type="predicted"/>
<evidence type="ECO:0000313" key="2">
    <source>
        <dbReference type="Proteomes" id="UP000188533"/>
    </source>
</evidence>
<protein>
    <submittedName>
        <fullName evidence="1">Uncharacterized protein</fullName>
    </submittedName>
</protein>
<gene>
    <name evidence="1" type="ORF">LENED_008040</name>
</gene>
<reference evidence="1 2" key="1">
    <citation type="submission" date="2016-08" db="EMBL/GenBank/DDBJ databases">
        <authorList>
            <consortium name="Lentinula edodes genome sequencing consortium"/>
            <person name="Sakamoto Y."/>
            <person name="Nakade K."/>
            <person name="Sato S."/>
            <person name="Yoshida Y."/>
            <person name="Miyazaki K."/>
            <person name="Natsume S."/>
            <person name="Konno N."/>
        </authorList>
    </citation>
    <scope>NUCLEOTIDE SEQUENCE [LARGE SCALE GENOMIC DNA]</scope>
    <source>
        <strain evidence="1 2">NBRC 111202</strain>
    </source>
</reference>
<accession>A0A1Q3EG28</accession>
<evidence type="ECO:0000313" key="1">
    <source>
        <dbReference type="EMBL" id="GAW06141.1"/>
    </source>
</evidence>
<dbReference type="Proteomes" id="UP000188533">
    <property type="component" value="Unassembled WGS sequence"/>
</dbReference>